<organism evidence="1 2">
    <name type="scientific">Pandoraea communis</name>
    <dbReference type="NCBI Taxonomy" id="2508297"/>
    <lineage>
        <taxon>Bacteria</taxon>
        <taxon>Pseudomonadati</taxon>
        <taxon>Pseudomonadota</taxon>
        <taxon>Betaproteobacteria</taxon>
        <taxon>Burkholderiales</taxon>
        <taxon>Burkholderiaceae</taxon>
        <taxon>Pandoraea</taxon>
    </lineage>
</organism>
<sequence>MPDLKTVTFDASQWQPIETAPKTGCALLLGYENSHGKWRTIRGKWISKETINEEWDEPEDFDAGWYEVSVEADDAPNCWPTTPTHWMPLPSAPGTAPTPAAQSAATLSDWQWIELANRHVASDWGCDKPDGFLNAVKALCVDFAAQSAGQEAVAWRFRGSLGWNISENLSYVKSVAIDDEIEPLYAAPVNASEPVAYMNPDEHDASEAFIWNKVDHLPSYSVPVYRQAAPVNGGERECKCDTRTKLAGDGCDVCNPQRADDLNERAADAQQVAGESDDLFNHWYETKFRPAMERGPFDKYVARQAWFAALTSPAKVGGNGLIEQHARDSAELRRLCAARDEARRTAEYWKANHLAGNAEIERLRKLLEVKVGRDEREAFEAEATILSYRIAKDEDGDYLALDTAIAFRLFKALKARAALSADGGERKDAERWRWLVSNGRTGSIGFGDWWINADEPKSEWDAAIDAAIAAKAKGEA</sequence>
<dbReference type="RefSeq" id="WP_150587125.1">
    <property type="nucleotide sequence ID" value="NZ_CABPSE010000026.1"/>
</dbReference>
<evidence type="ECO:0000313" key="2">
    <source>
        <dbReference type="Proteomes" id="UP000383971"/>
    </source>
</evidence>
<name>A0A5E4YY43_9BURK</name>
<dbReference type="AlphaFoldDB" id="A0A5E4YY43"/>
<evidence type="ECO:0000313" key="1">
    <source>
        <dbReference type="EMBL" id="VVE53368.1"/>
    </source>
</evidence>
<protein>
    <submittedName>
        <fullName evidence="1">Uncharacterized protein</fullName>
    </submittedName>
</protein>
<accession>A0A5E4YY43</accession>
<gene>
    <name evidence="1" type="ORF">PCO31111_04884</name>
</gene>
<dbReference type="EMBL" id="CABPSE010000026">
    <property type="protein sequence ID" value="VVE53368.1"/>
    <property type="molecule type" value="Genomic_DNA"/>
</dbReference>
<proteinExistence type="predicted"/>
<dbReference type="Proteomes" id="UP000383971">
    <property type="component" value="Unassembled WGS sequence"/>
</dbReference>
<reference evidence="1 2" key="1">
    <citation type="submission" date="2019-08" db="EMBL/GenBank/DDBJ databases">
        <authorList>
            <person name="Peeters C."/>
        </authorList>
    </citation>
    <scope>NUCLEOTIDE SEQUENCE [LARGE SCALE GENOMIC DNA]</scope>
    <source>
        <strain evidence="1 2">LMG 31111</strain>
    </source>
</reference>
<keyword evidence="2" id="KW-1185">Reference proteome</keyword>